<dbReference type="RefSeq" id="WP_104809788.1">
    <property type="nucleotide sequence ID" value="NZ_MQUA01000013.1"/>
</dbReference>
<protein>
    <recommendedName>
        <fullName evidence="2">BD-FAE-like domain-containing protein</fullName>
    </recommendedName>
</protein>
<dbReference type="InterPro" id="IPR050300">
    <property type="entry name" value="GDXG_lipolytic_enzyme"/>
</dbReference>
<comment type="caution">
    <text evidence="3">The sequence shown here is derived from an EMBL/GenBank/DDBJ whole genome shotgun (WGS) entry which is preliminary data.</text>
</comment>
<reference evidence="3 4" key="1">
    <citation type="submission" date="2016-11" db="EMBL/GenBank/DDBJ databases">
        <title>Trade-off between light-utilization and light-protection in marine flavobacteria.</title>
        <authorList>
            <person name="Kumagai Y."/>
        </authorList>
    </citation>
    <scope>NUCLEOTIDE SEQUENCE [LARGE SCALE GENOMIC DNA]</scope>
    <source>
        <strain evidence="3 4">ATCC 700397</strain>
    </source>
</reference>
<dbReference type="InterPro" id="IPR029058">
    <property type="entry name" value="AB_hydrolase_fold"/>
</dbReference>
<evidence type="ECO:0000313" key="4">
    <source>
        <dbReference type="Proteomes" id="UP000239522"/>
    </source>
</evidence>
<dbReference type="Gene3D" id="3.40.50.1820">
    <property type="entry name" value="alpha/beta hydrolase"/>
    <property type="match status" value="1"/>
</dbReference>
<evidence type="ECO:0000313" key="3">
    <source>
        <dbReference type="EMBL" id="PQB07579.1"/>
    </source>
</evidence>
<dbReference type="OrthoDB" id="9803990at2"/>
<evidence type="ECO:0000259" key="2">
    <source>
        <dbReference type="Pfam" id="PF20434"/>
    </source>
</evidence>
<name>A0A2S7KY38_9FLAO</name>
<dbReference type="PANTHER" id="PTHR48081">
    <property type="entry name" value="AB HYDROLASE SUPERFAMILY PROTEIN C4A8.06C"/>
    <property type="match status" value="1"/>
</dbReference>
<organism evidence="3 4">
    <name type="scientific">Polaribacter filamentus</name>
    <dbReference type="NCBI Taxonomy" id="53483"/>
    <lineage>
        <taxon>Bacteria</taxon>
        <taxon>Pseudomonadati</taxon>
        <taxon>Bacteroidota</taxon>
        <taxon>Flavobacteriia</taxon>
        <taxon>Flavobacteriales</taxon>
        <taxon>Flavobacteriaceae</taxon>
    </lineage>
</organism>
<dbReference type="InterPro" id="IPR049492">
    <property type="entry name" value="BD-FAE-like_dom"/>
</dbReference>
<dbReference type="SUPFAM" id="SSF53474">
    <property type="entry name" value="alpha/beta-Hydrolases"/>
    <property type="match status" value="1"/>
</dbReference>
<dbReference type="AlphaFoldDB" id="A0A2S7KY38"/>
<evidence type="ECO:0000256" key="1">
    <source>
        <dbReference type="ARBA" id="ARBA00022801"/>
    </source>
</evidence>
<dbReference type="Proteomes" id="UP000239522">
    <property type="component" value="Unassembled WGS sequence"/>
</dbReference>
<dbReference type="GO" id="GO:0016787">
    <property type="term" value="F:hydrolase activity"/>
    <property type="evidence" value="ECO:0007669"/>
    <property type="project" value="UniProtKB-KW"/>
</dbReference>
<dbReference type="Pfam" id="PF20434">
    <property type="entry name" value="BD-FAE"/>
    <property type="match status" value="1"/>
</dbReference>
<accession>A0A2S7KY38</accession>
<keyword evidence="1" id="KW-0378">Hydrolase</keyword>
<keyword evidence="4" id="KW-1185">Reference proteome</keyword>
<proteinExistence type="predicted"/>
<dbReference type="EMBL" id="MQUA01000013">
    <property type="protein sequence ID" value="PQB07579.1"/>
    <property type="molecule type" value="Genomic_DNA"/>
</dbReference>
<feature type="domain" description="BD-FAE-like" evidence="2">
    <location>
        <begin position="48"/>
        <end position="171"/>
    </location>
</feature>
<sequence>MKYYISFLFIFCFKLSFSQVLYLDKGFSVSKKTHTYKTIDATKKLKFDFYKPVEAIDESPLLIYVHGGGFSGGKRNSKNAVRFAKQMAERGYAVASVSYRLTMRNVGFGCTTNYSDKIKAFNSASEDTSFAVKYILKNKEQFNVSSNKIILIGTSAGAETVLNLVYVHKNKILPEHFKFAGVISMAGAVTSVKNITSKNAIPTQLFHGTNDKLVPYKIASHHYCSKKSNGYLLLYGSKSIADKLKKIGKPFYLYTVKKGDHSWSIRPMIYAKTEIIDFLYYDVLKKKNRQTEITI</sequence>
<gene>
    <name evidence="3" type="ORF">BST83_10725</name>
</gene>